<keyword evidence="2" id="KW-1133">Transmembrane helix</keyword>
<dbReference type="EMBL" id="LDRB01000031">
    <property type="protein sequence ID" value="KTR40430.1"/>
    <property type="molecule type" value="Genomic_DNA"/>
</dbReference>
<keyword evidence="2" id="KW-0812">Transmembrane</keyword>
<keyword evidence="4" id="KW-1185">Reference proteome</keyword>
<dbReference type="Proteomes" id="UP000078335">
    <property type="component" value="Unassembled WGS sequence"/>
</dbReference>
<proteinExistence type="predicted"/>
<reference evidence="3 4" key="1">
    <citation type="journal article" date="2016" name="Front. Microbiol.">
        <title>Genomic Resource of Rice Seed Associated Bacteria.</title>
        <authorList>
            <person name="Midha S."/>
            <person name="Bansal K."/>
            <person name="Sharma S."/>
            <person name="Kumar N."/>
            <person name="Patil P.P."/>
            <person name="Chaudhry V."/>
            <person name="Patil P.B."/>
        </authorList>
    </citation>
    <scope>NUCLEOTIDE SEQUENCE [LARGE SCALE GENOMIC DNA]</scope>
    <source>
        <strain evidence="3 4">NS263</strain>
    </source>
</reference>
<name>A0ABR5S7V6_9MICO</name>
<feature type="region of interest" description="Disordered" evidence="1">
    <location>
        <begin position="93"/>
        <end position="113"/>
    </location>
</feature>
<dbReference type="InterPro" id="IPR046657">
    <property type="entry name" value="DUF6766"/>
</dbReference>
<organism evidence="3 4">
    <name type="scientific">Curtobacterium oceanosedimentum</name>
    <dbReference type="NCBI Taxonomy" id="465820"/>
    <lineage>
        <taxon>Bacteria</taxon>
        <taxon>Bacillati</taxon>
        <taxon>Actinomycetota</taxon>
        <taxon>Actinomycetes</taxon>
        <taxon>Micrococcales</taxon>
        <taxon>Microbacteriaceae</taxon>
        <taxon>Curtobacterium</taxon>
    </lineage>
</organism>
<accession>A0ABR5S7V6</accession>
<sequence length="227" mass="24560">MSDVRRFLGQNSLSLFFGALFLAALVGQSFAGWAAFNDTQAADGLVPVGWPEYVTSSSFAADVAENWQSEYLQFLLYIWATVWFVQRGSPESKEPSQVGRESDHAQEVGAAAGPGSPRWAAVGGLRRTLFSHSLLIVMGAVFVLSWFAQSVAGTVAHDEEQLASLEAPVSWGGYVTGADFWNRTLQNWQSEFLAVGSMVVLSVYLRERGSPESKPVGARDDDTGAEG</sequence>
<evidence type="ECO:0000256" key="2">
    <source>
        <dbReference type="SAM" id="Phobius"/>
    </source>
</evidence>
<evidence type="ECO:0000313" key="3">
    <source>
        <dbReference type="EMBL" id="KTR40430.1"/>
    </source>
</evidence>
<feature type="transmembrane region" description="Helical" evidence="2">
    <location>
        <begin position="128"/>
        <end position="148"/>
    </location>
</feature>
<dbReference type="Pfam" id="PF20554">
    <property type="entry name" value="DUF6766"/>
    <property type="match status" value="1"/>
</dbReference>
<comment type="caution">
    <text evidence="3">The sequence shown here is derived from an EMBL/GenBank/DDBJ whole genome shotgun (WGS) entry which is preliminary data.</text>
</comment>
<protein>
    <submittedName>
        <fullName evidence="3">Membrane protein</fullName>
    </submittedName>
</protein>
<evidence type="ECO:0000313" key="4">
    <source>
        <dbReference type="Proteomes" id="UP000078335"/>
    </source>
</evidence>
<evidence type="ECO:0000256" key="1">
    <source>
        <dbReference type="SAM" id="MobiDB-lite"/>
    </source>
</evidence>
<gene>
    <name evidence="3" type="ORF">NS263_07365</name>
</gene>
<keyword evidence="2" id="KW-0472">Membrane</keyword>
<feature type="compositionally biased region" description="Basic and acidic residues" evidence="1">
    <location>
        <begin position="93"/>
        <end position="106"/>
    </location>
</feature>